<comment type="caution">
    <text evidence="6">The sequence shown here is derived from an EMBL/GenBank/DDBJ whole genome shotgun (WGS) entry which is preliminary data.</text>
</comment>
<dbReference type="SUPFAM" id="SSF52283">
    <property type="entry name" value="Formate/glycerate dehydrogenase catalytic domain-like"/>
    <property type="match status" value="1"/>
</dbReference>
<evidence type="ECO:0000256" key="2">
    <source>
        <dbReference type="ARBA" id="ARBA00023002"/>
    </source>
</evidence>
<gene>
    <name evidence="6" type="ORF">BG61_11155</name>
</gene>
<dbReference type="AlphaFoldDB" id="A0A069PP51"/>
<feature type="domain" description="D-isomer specific 2-hydroxyacid dehydrogenase catalytic" evidence="4">
    <location>
        <begin position="5"/>
        <end position="317"/>
    </location>
</feature>
<dbReference type="CDD" id="cd05301">
    <property type="entry name" value="GDH"/>
    <property type="match status" value="1"/>
</dbReference>
<keyword evidence="6" id="KW-0670">Pyruvate</keyword>
<dbReference type="InterPro" id="IPR029753">
    <property type="entry name" value="D-isomer_DH_CS"/>
</dbReference>
<dbReference type="SUPFAM" id="SSF51735">
    <property type="entry name" value="NAD(P)-binding Rossmann-fold domains"/>
    <property type="match status" value="1"/>
</dbReference>
<dbReference type="STRING" id="60547.GCA_000751215_04022"/>
<reference evidence="6 7" key="1">
    <citation type="submission" date="2014-03" db="EMBL/GenBank/DDBJ databases">
        <title>Draft Genome Sequences of Four Burkholderia Strains.</title>
        <authorList>
            <person name="Liu X.Y."/>
            <person name="Li C.X."/>
            <person name="Xu J.H."/>
        </authorList>
    </citation>
    <scope>NUCLEOTIDE SEQUENCE [LARGE SCALE GENOMIC DNA]</scope>
    <source>
        <strain evidence="6 7">DSM 50014</strain>
    </source>
</reference>
<dbReference type="GO" id="GO:0016618">
    <property type="term" value="F:hydroxypyruvate reductase [NAD(P)H] activity"/>
    <property type="evidence" value="ECO:0007669"/>
    <property type="project" value="UniProtKB-EC"/>
</dbReference>
<evidence type="ECO:0000259" key="4">
    <source>
        <dbReference type="Pfam" id="PF00389"/>
    </source>
</evidence>
<accession>A0A069PP51</accession>
<name>A0A069PP51_9BURK</name>
<keyword evidence="2 3" id="KW-0560">Oxidoreductase</keyword>
<comment type="similarity">
    <text evidence="1 3">Belongs to the D-isomer specific 2-hydroxyacid dehydrogenase family.</text>
</comment>
<dbReference type="GO" id="GO:0051287">
    <property type="term" value="F:NAD binding"/>
    <property type="evidence" value="ECO:0007669"/>
    <property type="project" value="InterPro"/>
</dbReference>
<dbReference type="EMBL" id="JFHC01000019">
    <property type="protein sequence ID" value="KDR42187.1"/>
    <property type="molecule type" value="Genomic_DNA"/>
</dbReference>
<dbReference type="EC" id="1.1.1.79" evidence="6"/>
<dbReference type="PANTHER" id="PTHR10996:SF283">
    <property type="entry name" value="GLYOXYLATE_HYDROXYPYRUVATE REDUCTASE B"/>
    <property type="match status" value="1"/>
</dbReference>
<feature type="domain" description="D-isomer specific 2-hydroxyacid dehydrogenase NAD-binding" evidence="5">
    <location>
        <begin position="106"/>
        <end position="285"/>
    </location>
</feature>
<dbReference type="InterPro" id="IPR006140">
    <property type="entry name" value="D-isomer_DH_NAD-bd"/>
</dbReference>
<dbReference type="Proteomes" id="UP000027466">
    <property type="component" value="Unassembled WGS sequence"/>
</dbReference>
<keyword evidence="7" id="KW-1185">Reference proteome</keyword>
<protein>
    <submittedName>
        <fullName evidence="6">Bifunctional glyoxylate/hydroxypyruvate reductase B</fullName>
        <ecNumber evidence="6">1.1.1.79</ecNumber>
        <ecNumber evidence="6">1.1.1.81</ecNumber>
    </submittedName>
</protein>
<dbReference type="EC" id="1.1.1.81" evidence="6"/>
<proteinExistence type="inferred from homology"/>
<dbReference type="InterPro" id="IPR006139">
    <property type="entry name" value="D-isomer_2_OHA_DH_cat_dom"/>
</dbReference>
<dbReference type="Pfam" id="PF00389">
    <property type="entry name" value="2-Hacid_dh"/>
    <property type="match status" value="1"/>
</dbReference>
<evidence type="ECO:0000259" key="5">
    <source>
        <dbReference type="Pfam" id="PF02826"/>
    </source>
</evidence>
<sequence>MKKHVVAYRKLPPGVMRMLEARCDVTLADADADRAAFLHALSHAHGAIGNKLKLCTELLDGAPRLEAVATVSAGYDDFDVAGLTRRGIVLCNTPDEVTETTADLVFALMLAAARRIAELDASARRGEWRASSGPAQFGVDVHHKTLGIVGLGRIGAAVARRAAHGFGMNVLYSNRSRNAAAEEAFGAQWRPLPDLLSEADFVCLLVPLSAATTRLIGAAELRLMKPGAILVNCARGQVLDEAALIDALRERRILGAGLDVFEREPLPADSPLFALPNVVIAPHIGSATAQTREAMAHRAALNLLDALDGRLTATCVNPEALAARPQSQQRAV</sequence>
<dbReference type="InterPro" id="IPR036291">
    <property type="entry name" value="NAD(P)-bd_dom_sf"/>
</dbReference>
<evidence type="ECO:0000313" key="6">
    <source>
        <dbReference type="EMBL" id="KDR42187.1"/>
    </source>
</evidence>
<dbReference type="FunFam" id="3.40.50.720:FF:000462">
    <property type="entry name" value="Glyoxylate reductase (NADP+)"/>
    <property type="match status" value="1"/>
</dbReference>
<dbReference type="GO" id="GO:0030267">
    <property type="term" value="F:glyoxylate reductase (NADPH) activity"/>
    <property type="evidence" value="ECO:0007669"/>
    <property type="project" value="UniProtKB-EC"/>
</dbReference>
<dbReference type="GO" id="GO:0005829">
    <property type="term" value="C:cytosol"/>
    <property type="evidence" value="ECO:0007669"/>
    <property type="project" value="TreeGrafter"/>
</dbReference>
<dbReference type="PANTHER" id="PTHR10996">
    <property type="entry name" value="2-HYDROXYACID DEHYDROGENASE-RELATED"/>
    <property type="match status" value="1"/>
</dbReference>
<evidence type="ECO:0000256" key="1">
    <source>
        <dbReference type="ARBA" id="ARBA00005854"/>
    </source>
</evidence>
<dbReference type="Pfam" id="PF02826">
    <property type="entry name" value="2-Hacid_dh_C"/>
    <property type="match status" value="1"/>
</dbReference>
<evidence type="ECO:0000256" key="3">
    <source>
        <dbReference type="RuleBase" id="RU003719"/>
    </source>
</evidence>
<dbReference type="RefSeq" id="WP_035934551.1">
    <property type="nucleotide sequence ID" value="NZ_CADFFX010000010.1"/>
</dbReference>
<dbReference type="Gene3D" id="3.40.50.720">
    <property type="entry name" value="NAD(P)-binding Rossmann-like Domain"/>
    <property type="match status" value="2"/>
</dbReference>
<organism evidence="6 7">
    <name type="scientific">Caballeronia glathei</name>
    <dbReference type="NCBI Taxonomy" id="60547"/>
    <lineage>
        <taxon>Bacteria</taxon>
        <taxon>Pseudomonadati</taxon>
        <taxon>Pseudomonadota</taxon>
        <taxon>Betaproteobacteria</taxon>
        <taxon>Burkholderiales</taxon>
        <taxon>Burkholderiaceae</taxon>
        <taxon>Caballeronia</taxon>
    </lineage>
</organism>
<evidence type="ECO:0000313" key="7">
    <source>
        <dbReference type="Proteomes" id="UP000027466"/>
    </source>
</evidence>
<dbReference type="PROSITE" id="PS00671">
    <property type="entry name" value="D_2_HYDROXYACID_DH_3"/>
    <property type="match status" value="1"/>
</dbReference>
<dbReference type="InterPro" id="IPR050223">
    <property type="entry name" value="D-isomer_2-hydroxyacid_DH"/>
</dbReference>